<name>T1K920_TETUR</name>
<dbReference type="HOGENOM" id="CLU_2609136_0_0_1"/>
<organism evidence="1 2">
    <name type="scientific">Tetranychus urticae</name>
    <name type="common">Two-spotted spider mite</name>
    <dbReference type="NCBI Taxonomy" id="32264"/>
    <lineage>
        <taxon>Eukaryota</taxon>
        <taxon>Metazoa</taxon>
        <taxon>Ecdysozoa</taxon>
        <taxon>Arthropoda</taxon>
        <taxon>Chelicerata</taxon>
        <taxon>Arachnida</taxon>
        <taxon>Acari</taxon>
        <taxon>Acariformes</taxon>
        <taxon>Trombidiformes</taxon>
        <taxon>Prostigmata</taxon>
        <taxon>Eleutherengona</taxon>
        <taxon>Raphignathae</taxon>
        <taxon>Tetranychoidea</taxon>
        <taxon>Tetranychidae</taxon>
        <taxon>Tetranychus</taxon>
    </lineage>
</organism>
<dbReference type="AlphaFoldDB" id="T1K920"/>
<proteinExistence type="predicted"/>
<dbReference type="EnsemblMetazoa" id="tetur07g03390.1">
    <property type="protein sequence ID" value="tetur07g03390.1"/>
    <property type="gene ID" value="tetur07g03390"/>
</dbReference>
<reference evidence="2" key="1">
    <citation type="submission" date="2011-08" db="EMBL/GenBank/DDBJ databases">
        <authorList>
            <person name="Rombauts S."/>
        </authorList>
    </citation>
    <scope>NUCLEOTIDE SEQUENCE</scope>
    <source>
        <strain evidence="2">London</strain>
    </source>
</reference>
<sequence>MTLFSNTTIYCGLRVYAKESLGRVVRGRDAFPGEVPFYAILTKPVFYDWFKYNKYGGESILNRWVLTAAHCMFNDFGTL</sequence>
<keyword evidence="2" id="KW-1185">Reference proteome</keyword>
<dbReference type="Gene3D" id="2.40.10.10">
    <property type="entry name" value="Trypsin-like serine proteases"/>
    <property type="match status" value="1"/>
</dbReference>
<dbReference type="InterPro" id="IPR009003">
    <property type="entry name" value="Peptidase_S1_PA"/>
</dbReference>
<evidence type="ECO:0000313" key="2">
    <source>
        <dbReference type="Proteomes" id="UP000015104"/>
    </source>
</evidence>
<accession>T1K920</accession>
<reference evidence="1" key="2">
    <citation type="submission" date="2015-06" db="UniProtKB">
        <authorList>
            <consortium name="EnsemblMetazoa"/>
        </authorList>
    </citation>
    <scope>IDENTIFICATION</scope>
</reference>
<dbReference type="Proteomes" id="UP000015104">
    <property type="component" value="Unassembled WGS sequence"/>
</dbReference>
<protein>
    <recommendedName>
        <fullName evidence="3">Peptidase S1 domain-containing protein</fullName>
    </recommendedName>
</protein>
<dbReference type="SUPFAM" id="SSF50494">
    <property type="entry name" value="Trypsin-like serine proteases"/>
    <property type="match status" value="1"/>
</dbReference>
<dbReference type="InterPro" id="IPR043504">
    <property type="entry name" value="Peptidase_S1_PA_chymotrypsin"/>
</dbReference>
<evidence type="ECO:0008006" key="3">
    <source>
        <dbReference type="Google" id="ProtNLM"/>
    </source>
</evidence>
<evidence type="ECO:0000313" key="1">
    <source>
        <dbReference type="EnsemblMetazoa" id="tetur07g03390.1"/>
    </source>
</evidence>
<dbReference type="EMBL" id="CAEY01001886">
    <property type="status" value="NOT_ANNOTATED_CDS"/>
    <property type="molecule type" value="Genomic_DNA"/>
</dbReference>